<feature type="region of interest" description="Disordered" evidence="1">
    <location>
        <begin position="79"/>
        <end position="103"/>
    </location>
</feature>
<accession>A0AAD9LZD3</accession>
<evidence type="ECO:0000313" key="2">
    <source>
        <dbReference type="EMBL" id="KAK2023835.1"/>
    </source>
</evidence>
<proteinExistence type="predicted"/>
<feature type="compositionally biased region" description="Basic and acidic residues" evidence="1">
    <location>
        <begin position="94"/>
        <end position="103"/>
    </location>
</feature>
<comment type="caution">
    <text evidence="2">The sequence shown here is derived from an EMBL/GenBank/DDBJ whole genome shotgun (WGS) entry which is preliminary data.</text>
</comment>
<evidence type="ECO:0000313" key="3">
    <source>
        <dbReference type="Proteomes" id="UP001232148"/>
    </source>
</evidence>
<dbReference type="Proteomes" id="UP001232148">
    <property type="component" value="Unassembled WGS sequence"/>
</dbReference>
<feature type="compositionally biased region" description="Basic residues" evidence="1">
    <location>
        <begin position="82"/>
        <end position="93"/>
    </location>
</feature>
<sequence>MSGLRKGGRAEEGGACVCAFREAAGGLPIVGMRRSVGFFCFLVSFLFLPSSCATREMPSKVTLHCIHAAMRTENGSEEWGRRMGRGRRRGCGRGRREQRTENREQRFGNTLCDRVTTLPTYLAPGAPPRFCFF</sequence>
<organism evidence="2 3">
    <name type="scientific">Colletotrichum zoysiae</name>
    <dbReference type="NCBI Taxonomy" id="1216348"/>
    <lineage>
        <taxon>Eukaryota</taxon>
        <taxon>Fungi</taxon>
        <taxon>Dikarya</taxon>
        <taxon>Ascomycota</taxon>
        <taxon>Pezizomycotina</taxon>
        <taxon>Sordariomycetes</taxon>
        <taxon>Hypocreomycetidae</taxon>
        <taxon>Glomerellales</taxon>
        <taxon>Glomerellaceae</taxon>
        <taxon>Colletotrichum</taxon>
        <taxon>Colletotrichum graminicola species complex</taxon>
    </lineage>
</organism>
<dbReference type="EMBL" id="MU842985">
    <property type="protein sequence ID" value="KAK2023835.1"/>
    <property type="molecule type" value="Genomic_DNA"/>
</dbReference>
<protein>
    <submittedName>
        <fullName evidence="2">Uncharacterized protein</fullName>
    </submittedName>
</protein>
<dbReference type="AlphaFoldDB" id="A0AAD9LZD3"/>
<gene>
    <name evidence="2" type="ORF">LX32DRAFT_126988</name>
</gene>
<reference evidence="2" key="1">
    <citation type="submission" date="2021-06" db="EMBL/GenBank/DDBJ databases">
        <title>Comparative genomics, transcriptomics and evolutionary studies reveal genomic signatures of adaptation to plant cell wall in hemibiotrophic fungi.</title>
        <authorList>
            <consortium name="DOE Joint Genome Institute"/>
            <person name="Baroncelli R."/>
            <person name="Diaz J.F."/>
            <person name="Benocci T."/>
            <person name="Peng M."/>
            <person name="Battaglia E."/>
            <person name="Haridas S."/>
            <person name="Andreopoulos W."/>
            <person name="Labutti K."/>
            <person name="Pangilinan J."/>
            <person name="Floch G.L."/>
            <person name="Makela M.R."/>
            <person name="Henrissat B."/>
            <person name="Grigoriev I.V."/>
            <person name="Crouch J.A."/>
            <person name="De Vries R.P."/>
            <person name="Sukno S.A."/>
            <person name="Thon M.R."/>
        </authorList>
    </citation>
    <scope>NUCLEOTIDE SEQUENCE</scope>
    <source>
        <strain evidence="2">MAFF235873</strain>
    </source>
</reference>
<name>A0AAD9LZD3_9PEZI</name>
<keyword evidence="3" id="KW-1185">Reference proteome</keyword>
<evidence type="ECO:0000256" key="1">
    <source>
        <dbReference type="SAM" id="MobiDB-lite"/>
    </source>
</evidence>